<gene>
    <name evidence="6" type="ORF">SEPMUDRAFT_151115</name>
</gene>
<reference evidence="6 7" key="1">
    <citation type="journal article" date="2012" name="PLoS Pathog.">
        <title>Diverse lifestyles and strategies of plant pathogenesis encoded in the genomes of eighteen Dothideomycetes fungi.</title>
        <authorList>
            <person name="Ohm R.A."/>
            <person name="Feau N."/>
            <person name="Henrissat B."/>
            <person name="Schoch C.L."/>
            <person name="Horwitz B.A."/>
            <person name="Barry K.W."/>
            <person name="Condon B.J."/>
            <person name="Copeland A.C."/>
            <person name="Dhillon B."/>
            <person name="Glaser F."/>
            <person name="Hesse C.N."/>
            <person name="Kosti I."/>
            <person name="LaButti K."/>
            <person name="Lindquist E.A."/>
            <person name="Lucas S."/>
            <person name="Salamov A.A."/>
            <person name="Bradshaw R.E."/>
            <person name="Ciuffetti L."/>
            <person name="Hamelin R.C."/>
            <person name="Kema G.H.J."/>
            <person name="Lawrence C."/>
            <person name="Scott J.A."/>
            <person name="Spatafora J.W."/>
            <person name="Turgeon B.G."/>
            <person name="de Wit P.J.G.M."/>
            <person name="Zhong S."/>
            <person name="Goodwin S.B."/>
            <person name="Grigoriev I.V."/>
        </authorList>
    </citation>
    <scope>NUCLEOTIDE SEQUENCE [LARGE SCALE GENOMIC DNA]</scope>
    <source>
        <strain evidence="6 7">SO2202</strain>
    </source>
</reference>
<comment type="similarity">
    <text evidence="2">Belongs to the ATP11 family.</text>
</comment>
<accession>M3D0P7</accession>
<keyword evidence="4" id="KW-0496">Mitochondrion</keyword>
<dbReference type="GO" id="GO:0033615">
    <property type="term" value="P:mitochondrial proton-transporting ATP synthase complex assembly"/>
    <property type="evidence" value="ECO:0007669"/>
    <property type="project" value="TreeGrafter"/>
</dbReference>
<organism evidence="6 7">
    <name type="scientific">Sphaerulina musiva (strain SO2202)</name>
    <name type="common">Poplar stem canker fungus</name>
    <name type="synonym">Septoria musiva</name>
    <dbReference type="NCBI Taxonomy" id="692275"/>
    <lineage>
        <taxon>Eukaryota</taxon>
        <taxon>Fungi</taxon>
        <taxon>Dikarya</taxon>
        <taxon>Ascomycota</taxon>
        <taxon>Pezizomycotina</taxon>
        <taxon>Dothideomycetes</taxon>
        <taxon>Dothideomycetidae</taxon>
        <taxon>Mycosphaerellales</taxon>
        <taxon>Mycosphaerellaceae</taxon>
        <taxon>Sphaerulina</taxon>
    </lineage>
</organism>
<feature type="region of interest" description="Disordered" evidence="5">
    <location>
        <begin position="91"/>
        <end position="119"/>
    </location>
</feature>
<dbReference type="STRING" id="692275.M3D0P7"/>
<evidence type="ECO:0000256" key="5">
    <source>
        <dbReference type="SAM" id="MobiDB-lite"/>
    </source>
</evidence>
<evidence type="ECO:0000313" key="6">
    <source>
        <dbReference type="EMBL" id="EMF10053.1"/>
    </source>
</evidence>
<dbReference type="PANTHER" id="PTHR13126:SF0">
    <property type="entry name" value="ATP SYNTHASE MITOCHONDRIAL F1 COMPLEX ASSEMBLY FACTOR 1"/>
    <property type="match status" value="1"/>
</dbReference>
<keyword evidence="3" id="KW-0809">Transit peptide</keyword>
<dbReference type="HOGENOM" id="CLU_054226_1_0_1"/>
<name>M3D0P7_SPHMS</name>
<sequence>MNSSSSLLFRRAASRCHPSSLQRSQRRWAQVHDVRFFALHPPLNDKIQERYRDKLRQKAREKGVDDVEELKQVYQERISQLRKESLVPGLNAPLTEQHQPPPTPQNASASIPYQPPPPPQPLVDPAIQKVTKSESPVKTLASFIDVEKTAQLPHKEIETIWRLRHVRDPQSLCAAMQADTFKRIFQTAKKHPQFILPLPRPEQGAEIHFLQWTFPTETTATVLFTHLAEFKMRGEYAQPHTTITHHLDLLDSKGLVLLEGRVQENRGISVDEGKFLLMNLQKFYGFEAISAVAKESKEKRGKLMEQFSGGDETFNVEELLEEAEKVP</sequence>
<dbReference type="eggNOG" id="KOG3281">
    <property type="taxonomic scope" value="Eukaryota"/>
</dbReference>
<dbReference type="RefSeq" id="XP_016758174.1">
    <property type="nucleotide sequence ID" value="XM_016906605.1"/>
</dbReference>
<dbReference type="OrthoDB" id="16535at2759"/>
<protein>
    <submittedName>
        <fullName evidence="6">ATP11-domain-containing protein</fullName>
    </submittedName>
</protein>
<comment type="subcellular location">
    <subcellularLocation>
        <location evidence="1">Mitochondrion</location>
    </subcellularLocation>
</comment>
<dbReference type="AlphaFoldDB" id="M3D0P7"/>
<dbReference type="Proteomes" id="UP000016931">
    <property type="component" value="Unassembled WGS sequence"/>
</dbReference>
<dbReference type="GeneID" id="27903742"/>
<proteinExistence type="inferred from homology"/>
<dbReference type="Pfam" id="PF06644">
    <property type="entry name" value="ATP11"/>
    <property type="match status" value="1"/>
</dbReference>
<dbReference type="InterPro" id="IPR010591">
    <property type="entry name" value="ATP11"/>
</dbReference>
<evidence type="ECO:0000256" key="3">
    <source>
        <dbReference type="ARBA" id="ARBA00022946"/>
    </source>
</evidence>
<dbReference type="PANTHER" id="PTHR13126">
    <property type="entry name" value="CHAPERONE ATP11"/>
    <property type="match status" value="1"/>
</dbReference>
<evidence type="ECO:0000256" key="2">
    <source>
        <dbReference type="ARBA" id="ARBA00009116"/>
    </source>
</evidence>
<evidence type="ECO:0000313" key="7">
    <source>
        <dbReference type="Proteomes" id="UP000016931"/>
    </source>
</evidence>
<keyword evidence="7" id="KW-1185">Reference proteome</keyword>
<dbReference type="OMA" id="FLQWGFH"/>
<evidence type="ECO:0000256" key="4">
    <source>
        <dbReference type="ARBA" id="ARBA00023128"/>
    </source>
</evidence>
<evidence type="ECO:0000256" key="1">
    <source>
        <dbReference type="ARBA" id="ARBA00004173"/>
    </source>
</evidence>
<dbReference type="GO" id="GO:0005739">
    <property type="term" value="C:mitochondrion"/>
    <property type="evidence" value="ECO:0007669"/>
    <property type="project" value="UniProtKB-SubCell"/>
</dbReference>
<dbReference type="EMBL" id="KB456268">
    <property type="protein sequence ID" value="EMF10053.1"/>
    <property type="molecule type" value="Genomic_DNA"/>
</dbReference>